<reference evidence="6 7" key="1">
    <citation type="submission" date="2018-11" db="EMBL/GenBank/DDBJ databases">
        <title>Sequencing the genomes of 1000 actinobacteria strains.</title>
        <authorList>
            <person name="Klenk H.-P."/>
        </authorList>
    </citation>
    <scope>NUCLEOTIDE SEQUENCE [LARGE SCALE GENOMIC DNA]</scope>
    <source>
        <strain evidence="6 7">DSM 44254</strain>
    </source>
</reference>
<sequence>MQLELRHLRTLCAIADAGSLSRAATSVGVSQPALTAQLHRIEESLGGQLFQRGRFGVLPTPFGQFVLTRARSVLLTVEELITGASSPENRATLRIGGYATPLLTGLVRRLFAEPDASITVHTEYSPRLLLDLLAAKRLDAAALVDYPGYEPPVPSSVEVRPIAIEPIHALVPAAHPLAEAAEIGLADLADEDWVLTPSDGVGWHEYVYTTCEESGFTPRVRHMMTEQPMTRTLVADHGAVTLCQATAVATPGVVIRPLKGAPLRLRHVVAWRTDGPIAHRSGEFVAMAVAAHEEASRRA</sequence>
<evidence type="ECO:0000256" key="1">
    <source>
        <dbReference type="ARBA" id="ARBA00009437"/>
    </source>
</evidence>
<dbReference type="PANTHER" id="PTHR30346:SF30">
    <property type="entry name" value="SMALL NEUTRAL PROTEASE REGULATORY PROTEIN"/>
    <property type="match status" value="1"/>
</dbReference>
<proteinExistence type="inferred from homology"/>
<dbReference type="SUPFAM" id="SSF46785">
    <property type="entry name" value="Winged helix' DNA-binding domain"/>
    <property type="match status" value="1"/>
</dbReference>
<evidence type="ECO:0000256" key="2">
    <source>
        <dbReference type="ARBA" id="ARBA00023015"/>
    </source>
</evidence>
<dbReference type="RefSeq" id="WP_123669921.1">
    <property type="nucleotide sequence ID" value="NZ_RJKE01000001.1"/>
</dbReference>
<protein>
    <submittedName>
        <fullName evidence="6">DNA-binding transcriptional LysR family regulator</fullName>
    </submittedName>
</protein>
<accession>A0A3N1DC00</accession>
<evidence type="ECO:0000313" key="6">
    <source>
        <dbReference type="EMBL" id="ROO91053.1"/>
    </source>
</evidence>
<dbReference type="AlphaFoldDB" id="A0A3N1DC00"/>
<dbReference type="GO" id="GO:0003677">
    <property type="term" value="F:DNA binding"/>
    <property type="evidence" value="ECO:0007669"/>
    <property type="project" value="UniProtKB-KW"/>
</dbReference>
<dbReference type="GO" id="GO:0032993">
    <property type="term" value="C:protein-DNA complex"/>
    <property type="evidence" value="ECO:0007669"/>
    <property type="project" value="TreeGrafter"/>
</dbReference>
<dbReference type="EMBL" id="RJKE01000001">
    <property type="protein sequence ID" value="ROO91053.1"/>
    <property type="molecule type" value="Genomic_DNA"/>
</dbReference>
<name>A0A3N1DC00_9ACTN</name>
<keyword evidence="4" id="KW-0804">Transcription</keyword>
<evidence type="ECO:0000256" key="3">
    <source>
        <dbReference type="ARBA" id="ARBA00023125"/>
    </source>
</evidence>
<dbReference type="CDD" id="cd08414">
    <property type="entry name" value="PBP2_LTTR_aromatics_like"/>
    <property type="match status" value="1"/>
</dbReference>
<dbReference type="InterPro" id="IPR005119">
    <property type="entry name" value="LysR_subst-bd"/>
</dbReference>
<dbReference type="SUPFAM" id="SSF53850">
    <property type="entry name" value="Periplasmic binding protein-like II"/>
    <property type="match status" value="1"/>
</dbReference>
<evidence type="ECO:0000313" key="7">
    <source>
        <dbReference type="Proteomes" id="UP000272400"/>
    </source>
</evidence>
<gene>
    <name evidence="6" type="ORF">EDD29_8798</name>
</gene>
<feature type="domain" description="HTH lysR-type" evidence="5">
    <location>
        <begin position="3"/>
        <end position="60"/>
    </location>
</feature>
<dbReference type="InterPro" id="IPR000847">
    <property type="entry name" value="LysR_HTH_N"/>
</dbReference>
<keyword evidence="2" id="KW-0805">Transcription regulation</keyword>
<keyword evidence="7" id="KW-1185">Reference proteome</keyword>
<dbReference type="InterPro" id="IPR036388">
    <property type="entry name" value="WH-like_DNA-bd_sf"/>
</dbReference>
<dbReference type="Gene3D" id="1.10.10.10">
    <property type="entry name" value="Winged helix-like DNA-binding domain superfamily/Winged helix DNA-binding domain"/>
    <property type="match status" value="1"/>
</dbReference>
<dbReference type="GO" id="GO:0003700">
    <property type="term" value="F:DNA-binding transcription factor activity"/>
    <property type="evidence" value="ECO:0007669"/>
    <property type="project" value="InterPro"/>
</dbReference>
<dbReference type="PRINTS" id="PR00039">
    <property type="entry name" value="HTHLYSR"/>
</dbReference>
<dbReference type="PANTHER" id="PTHR30346">
    <property type="entry name" value="TRANSCRIPTIONAL DUAL REGULATOR HCAR-RELATED"/>
    <property type="match status" value="1"/>
</dbReference>
<comment type="caution">
    <text evidence="6">The sequence shown here is derived from an EMBL/GenBank/DDBJ whole genome shotgun (WGS) entry which is preliminary data.</text>
</comment>
<dbReference type="OrthoDB" id="3171102at2"/>
<dbReference type="InterPro" id="IPR036390">
    <property type="entry name" value="WH_DNA-bd_sf"/>
</dbReference>
<keyword evidence="3 6" id="KW-0238">DNA-binding</keyword>
<dbReference type="Gene3D" id="3.40.190.10">
    <property type="entry name" value="Periplasmic binding protein-like II"/>
    <property type="match status" value="2"/>
</dbReference>
<dbReference type="Proteomes" id="UP000272400">
    <property type="component" value="Unassembled WGS sequence"/>
</dbReference>
<dbReference type="Pfam" id="PF03466">
    <property type="entry name" value="LysR_substrate"/>
    <property type="match status" value="1"/>
</dbReference>
<dbReference type="PROSITE" id="PS50931">
    <property type="entry name" value="HTH_LYSR"/>
    <property type="match status" value="1"/>
</dbReference>
<comment type="similarity">
    <text evidence="1">Belongs to the LysR transcriptional regulatory family.</text>
</comment>
<evidence type="ECO:0000259" key="5">
    <source>
        <dbReference type="PROSITE" id="PS50931"/>
    </source>
</evidence>
<dbReference type="Pfam" id="PF00126">
    <property type="entry name" value="HTH_1"/>
    <property type="match status" value="1"/>
</dbReference>
<organism evidence="6 7">
    <name type="scientific">Actinocorallia herbida</name>
    <dbReference type="NCBI Taxonomy" id="58109"/>
    <lineage>
        <taxon>Bacteria</taxon>
        <taxon>Bacillati</taxon>
        <taxon>Actinomycetota</taxon>
        <taxon>Actinomycetes</taxon>
        <taxon>Streptosporangiales</taxon>
        <taxon>Thermomonosporaceae</taxon>
        <taxon>Actinocorallia</taxon>
    </lineage>
</organism>
<evidence type="ECO:0000256" key="4">
    <source>
        <dbReference type="ARBA" id="ARBA00023163"/>
    </source>
</evidence>